<proteinExistence type="predicted"/>
<evidence type="ECO:0000313" key="2">
    <source>
        <dbReference type="Proteomes" id="UP000797356"/>
    </source>
</evidence>
<protein>
    <submittedName>
        <fullName evidence="1">Uncharacterized protein</fullName>
    </submittedName>
</protein>
<comment type="caution">
    <text evidence="1">The sequence shown here is derived from an EMBL/GenBank/DDBJ whole genome shotgun (WGS) entry which is preliminary data.</text>
</comment>
<reference evidence="1" key="2">
    <citation type="submission" date="2019-07" db="EMBL/GenBank/DDBJ databases">
        <authorList>
            <person name="Yang Y."/>
            <person name="Bocs S."/>
            <person name="Baudouin L."/>
        </authorList>
    </citation>
    <scope>NUCLEOTIDE SEQUENCE</scope>
    <source>
        <tissue evidence="1">Spear leaf of Hainan Tall coconut</tissue>
    </source>
</reference>
<gene>
    <name evidence="1" type="ORF">COCNU_11G005050</name>
</gene>
<sequence length="74" mass="8565">MLAAHHPVSSLKNCTLVSLLHHRIHQRHLLFLHSWIHGRHPPSKFNKKCPWGASFFAQAASLMVERIFLFSQTL</sequence>
<dbReference type="Proteomes" id="UP000797356">
    <property type="component" value="Chromosome 11"/>
</dbReference>
<name>A0A8K0IPJ0_COCNU</name>
<accession>A0A8K0IPJ0</accession>
<dbReference type="AlphaFoldDB" id="A0A8K0IPJ0"/>
<reference evidence="1" key="1">
    <citation type="journal article" date="2017" name="Gigascience">
        <title>The genome draft of coconut (Cocos nucifera).</title>
        <authorList>
            <person name="Xiao Y."/>
            <person name="Xu P."/>
            <person name="Fan H."/>
            <person name="Baudouin L."/>
            <person name="Xia W."/>
            <person name="Bocs S."/>
            <person name="Xu J."/>
            <person name="Li Q."/>
            <person name="Guo A."/>
            <person name="Zhou L."/>
            <person name="Li J."/>
            <person name="Wu Y."/>
            <person name="Ma Z."/>
            <person name="Armero A."/>
            <person name="Issali A.E."/>
            <person name="Liu N."/>
            <person name="Peng M."/>
            <person name="Yang Y."/>
        </authorList>
    </citation>
    <scope>NUCLEOTIDE SEQUENCE</scope>
    <source>
        <tissue evidence="1">Spear leaf of Hainan Tall coconut</tissue>
    </source>
</reference>
<dbReference type="EMBL" id="CM017882">
    <property type="protein sequence ID" value="KAG1363678.1"/>
    <property type="molecule type" value="Genomic_DNA"/>
</dbReference>
<evidence type="ECO:0000313" key="1">
    <source>
        <dbReference type="EMBL" id="KAG1363678.1"/>
    </source>
</evidence>
<organism evidence="1 2">
    <name type="scientific">Cocos nucifera</name>
    <name type="common">Coconut palm</name>
    <dbReference type="NCBI Taxonomy" id="13894"/>
    <lineage>
        <taxon>Eukaryota</taxon>
        <taxon>Viridiplantae</taxon>
        <taxon>Streptophyta</taxon>
        <taxon>Embryophyta</taxon>
        <taxon>Tracheophyta</taxon>
        <taxon>Spermatophyta</taxon>
        <taxon>Magnoliopsida</taxon>
        <taxon>Liliopsida</taxon>
        <taxon>Arecaceae</taxon>
        <taxon>Arecoideae</taxon>
        <taxon>Cocoseae</taxon>
        <taxon>Attaleinae</taxon>
        <taxon>Cocos</taxon>
    </lineage>
</organism>
<keyword evidence="2" id="KW-1185">Reference proteome</keyword>